<gene>
    <name evidence="2" type="ORF">LCGC14_2365120</name>
</gene>
<evidence type="ECO:0000256" key="1">
    <source>
        <dbReference type="SAM" id="MobiDB-lite"/>
    </source>
</evidence>
<proteinExistence type="predicted"/>
<sequence length="225" mass="25398">MEETMTPTLTGLLCPSCENPMGYTEVTHSYRCLACNPIPMDVPTCATQKCLRPLTRLGEPWNCWICLNCNTHPSKVSPRQTERPDRKLLDEQMTEEKVRQIAGEGMTANDIREIVRDTMAEFSAKEEEDPDYPPTQAEIQTMTAPENINAKPVAKPETWMQKAKRLGVQTHIPDGRGMRKKVDIMVDMETKENETVQKELRPEEQAGSSGSQRTSVDTRDAKATE</sequence>
<accession>A0A0F9C5C4</accession>
<name>A0A0F9C5C4_9ZZZZ</name>
<feature type="compositionally biased region" description="Basic and acidic residues" evidence="1">
    <location>
        <begin position="190"/>
        <end position="204"/>
    </location>
</feature>
<protein>
    <submittedName>
        <fullName evidence="2">Uncharacterized protein</fullName>
    </submittedName>
</protein>
<feature type="compositionally biased region" description="Polar residues" evidence="1">
    <location>
        <begin position="206"/>
        <end position="215"/>
    </location>
</feature>
<feature type="region of interest" description="Disordered" evidence="1">
    <location>
        <begin position="190"/>
        <end position="225"/>
    </location>
</feature>
<dbReference type="EMBL" id="LAZR01034739">
    <property type="protein sequence ID" value="KKL44493.1"/>
    <property type="molecule type" value="Genomic_DNA"/>
</dbReference>
<organism evidence="2">
    <name type="scientific">marine sediment metagenome</name>
    <dbReference type="NCBI Taxonomy" id="412755"/>
    <lineage>
        <taxon>unclassified sequences</taxon>
        <taxon>metagenomes</taxon>
        <taxon>ecological metagenomes</taxon>
    </lineage>
</organism>
<reference evidence="2" key="1">
    <citation type="journal article" date="2015" name="Nature">
        <title>Complex archaea that bridge the gap between prokaryotes and eukaryotes.</title>
        <authorList>
            <person name="Spang A."/>
            <person name="Saw J.H."/>
            <person name="Jorgensen S.L."/>
            <person name="Zaremba-Niedzwiedzka K."/>
            <person name="Martijn J."/>
            <person name="Lind A.E."/>
            <person name="van Eijk R."/>
            <person name="Schleper C."/>
            <person name="Guy L."/>
            <person name="Ettema T.J."/>
        </authorList>
    </citation>
    <scope>NUCLEOTIDE SEQUENCE</scope>
</reference>
<comment type="caution">
    <text evidence="2">The sequence shown here is derived from an EMBL/GenBank/DDBJ whole genome shotgun (WGS) entry which is preliminary data.</text>
</comment>
<feature type="compositionally biased region" description="Basic and acidic residues" evidence="1">
    <location>
        <begin position="216"/>
        <end position="225"/>
    </location>
</feature>
<dbReference type="AlphaFoldDB" id="A0A0F9C5C4"/>
<evidence type="ECO:0000313" key="2">
    <source>
        <dbReference type="EMBL" id="KKL44493.1"/>
    </source>
</evidence>